<feature type="chain" id="PRO_5022816889" description="PilY1 beta-propeller domain-containing protein" evidence="7">
    <location>
        <begin position="23"/>
        <end position="1591"/>
    </location>
</feature>
<dbReference type="InterPro" id="IPR011047">
    <property type="entry name" value="Quinoprotein_ADH-like_sf"/>
</dbReference>
<keyword evidence="7" id="KW-0732">Signal</keyword>
<evidence type="ECO:0000256" key="5">
    <source>
        <dbReference type="ARBA" id="ARBA00022837"/>
    </source>
</evidence>
<comment type="similarity">
    <text evidence="2">Belongs to the PilY1 family.</text>
</comment>
<evidence type="ECO:0000256" key="2">
    <source>
        <dbReference type="ARBA" id="ARBA00008387"/>
    </source>
</evidence>
<dbReference type="InterPro" id="IPR008707">
    <property type="entry name" value="B-propeller_PilY1"/>
</dbReference>
<keyword evidence="6" id="KW-0281">Fimbrium</keyword>
<organism evidence="9 10">
    <name type="scientific">Comamonas testosteroni</name>
    <name type="common">Pseudomonas testosteroni</name>
    <dbReference type="NCBI Taxonomy" id="285"/>
    <lineage>
        <taxon>Bacteria</taxon>
        <taxon>Pseudomonadati</taxon>
        <taxon>Pseudomonadota</taxon>
        <taxon>Betaproteobacteria</taxon>
        <taxon>Burkholderiales</taxon>
        <taxon>Comamonadaceae</taxon>
        <taxon>Comamonas</taxon>
    </lineage>
</organism>
<gene>
    <name evidence="9" type="ORF">CTTA_1009</name>
</gene>
<keyword evidence="5" id="KW-0106">Calcium</keyword>
<dbReference type="EMBL" id="BKBW01000002">
    <property type="protein sequence ID" value="GEQ74004.1"/>
    <property type="molecule type" value="Genomic_DNA"/>
</dbReference>
<sequence length="1591" mass="169976">MVMKKINIALASLIGMAFVSYAIYATADATSDAAAALVSEPQAAIPPNIASTSSKPMMMLATSKDHTLFGPIYTDFEDIDDDGVLDTTFKPSFKYYGYFDSSKCYSYTSNSRFEPDSLSIKTNDGRYTCPSSKSLWSGNFLNWATMTRIDVIRKMLYGGKRFEDGVQAANSSLVTTTVLERANLSKDSHSFVKHYVGSDIRDYTPFTVSSLTKTSGSNNGVYSGLTICNRSDVMGEGGSPIMRLAKGNYRMWGTVNGTVCEWNGTTFGKKLSRYFKDVNKGNGGIAHEENQPTSTSDYAMSSAAASDLNVRVRVCNPSLLGEERCQAFPATSSTNFKPYGIFQEFGLGSTVNSAARSEFGVITGSYDNNLTAGALRRNMGDFSDEINQENGVFCHSTGAGCSKVLSDGRVTGNGAIKSMDGFVLYGRNGSNYDGSNNQLPNEMVDGTLSAWGNPVGEMVVQALQYFSGKNSTNPATTTKDTAKGLSVVGWNDPLSTSNARRTGMYGNPICRPMYTLALSSSALSFDAGAGTPFETLPNRKGSLNSYVNTIGDREGIHGTQRSVGSVDGSASFGQTCSKKTVSQLSSVSGICPEAPAIGGTYQVAGAALYANTSKIRNITNPPSDLGFVQDALKVKTMAASLAGGVARIEVPIPNTNPRKYVYITPESLWNSGGSKTMPGAMLTFQSISSGPMYGTFVVTWNDALFGGDYDMDIAGFIRYDIINDSKSSTGYSINVTTDIINVGAGFTGTHGFSIMGTDKDGRYLTHRHKTDEKMLKGAEGYLCDGKTLTGNSECNVSSGDMTVVDKDYPVTKVFQMQGVSDALLQDPLWYAAKYGYFASSRKNSDGTYAEIPLPENQDAWDHYKSDGSNGSDGVPDGYFLARRPEILENQLRRALEAMANTSNAAPAMSAPVLVEGAFKYAVKFDSNALNGELEAYKIQENGTFGNSATWEASKKLQEKVANNFGGTREIITNDGNASGLAFRWASMNSSYKSLITTSSKNKLSDANAQLLINYIRGDQSLEGAGGLRVRGGNMLGPIISSSPWLQQRPVATWGNVDGYSTYYNAQRSRKTAIWVGSNDGMLHAFASDTGEEIFSYVPGAIANRLAELPLQRGDGVVTKLSGTNFVNAAQVTPPGSVWAYVDGNPYTADVKVGADWRTYLFGSLGRGGRAVFALDASNISNLTERNASSIFKWQFTSADDADMGYQIGDVTIHGSSNQASPIARLNNGKFAMIIGNGQRSVSGKAVLYLLYVDGPSAGSWSGRYKKIVLDAGSGNGLSSPRWEDLDGDGTADVVYAGDLKGNIWKVNISDSDALKWKPAFSDEATTSKAAIPLFTANDRKMVNGQAQVTPLPITTAPQIVYMARGGVMVNFATGNAFVAGDFGSAAINQAAFGIWDRGQALPNARILSRKFVQNSDGSVSAKAGDAMDWSKYDGWTIPLPGNGEAVVSDPLYDAGVFVFVGTKPKNQESTDCSDMPRNMLYAVDPISGMPDRATLGVINVNGLYENIAGIAISDPKVGGPFRNSLRPPKVACVAGDAGCTCTGGECSKDAPVCGAGQRSVNIVGRATNLPLCYSNAPRLQWREISGLRTYP</sequence>
<comment type="caution">
    <text evidence="9">The sequence shown here is derived from an EMBL/GenBank/DDBJ whole genome shotgun (WGS) entry which is preliminary data.</text>
</comment>
<accession>A0A5A7MAY7</accession>
<evidence type="ECO:0000256" key="7">
    <source>
        <dbReference type="SAM" id="SignalP"/>
    </source>
</evidence>
<feature type="signal peptide" evidence="7">
    <location>
        <begin position="1"/>
        <end position="22"/>
    </location>
</feature>
<comment type="subcellular location">
    <subcellularLocation>
        <location evidence="1">Fimbrium</location>
    </subcellularLocation>
</comment>
<keyword evidence="4" id="KW-0479">Metal-binding</keyword>
<keyword evidence="3" id="KW-1029">Fimbrium biogenesis</keyword>
<proteinExistence type="inferred from homology"/>
<dbReference type="Proteomes" id="UP000323105">
    <property type="component" value="Unassembled WGS sequence"/>
</dbReference>
<evidence type="ECO:0000256" key="6">
    <source>
        <dbReference type="ARBA" id="ARBA00023263"/>
    </source>
</evidence>
<dbReference type="SUPFAM" id="SSF50998">
    <property type="entry name" value="Quinoprotein alcohol dehydrogenase-like"/>
    <property type="match status" value="1"/>
</dbReference>
<name>A0A5A7MAY7_COMTE</name>
<dbReference type="GO" id="GO:0046872">
    <property type="term" value="F:metal ion binding"/>
    <property type="evidence" value="ECO:0007669"/>
    <property type="project" value="UniProtKB-KW"/>
</dbReference>
<evidence type="ECO:0000313" key="10">
    <source>
        <dbReference type="Proteomes" id="UP000323105"/>
    </source>
</evidence>
<protein>
    <recommendedName>
        <fullName evidence="8">PilY1 beta-propeller domain-containing protein</fullName>
    </recommendedName>
</protein>
<dbReference type="Pfam" id="PF05567">
    <property type="entry name" value="T4P_PilY1"/>
    <property type="match status" value="1"/>
</dbReference>
<dbReference type="GO" id="GO:0009289">
    <property type="term" value="C:pilus"/>
    <property type="evidence" value="ECO:0007669"/>
    <property type="project" value="UniProtKB-SubCell"/>
</dbReference>
<evidence type="ECO:0000259" key="8">
    <source>
        <dbReference type="Pfam" id="PF05567"/>
    </source>
</evidence>
<evidence type="ECO:0000256" key="1">
    <source>
        <dbReference type="ARBA" id="ARBA00004561"/>
    </source>
</evidence>
<evidence type="ECO:0000313" key="9">
    <source>
        <dbReference type="EMBL" id="GEQ74004.1"/>
    </source>
</evidence>
<feature type="domain" description="PilY1 beta-propeller" evidence="8">
    <location>
        <begin position="1057"/>
        <end position="1398"/>
    </location>
</feature>
<evidence type="ECO:0000256" key="4">
    <source>
        <dbReference type="ARBA" id="ARBA00022723"/>
    </source>
</evidence>
<reference evidence="9 10" key="1">
    <citation type="journal article" date="2019" name="Microbiol. Resour. Announc.">
        <title>Draft Genome Sequence of Comamonas testosteroni TA441, a Bacterium That Has a Cryptic Phenol Degradation Gene Cluster.</title>
        <authorList>
            <person name="Arai H."/>
            <person name="Ishii M."/>
        </authorList>
    </citation>
    <scope>NUCLEOTIDE SEQUENCE [LARGE SCALE GENOMIC DNA]</scope>
    <source>
        <strain evidence="9 10">TA441</strain>
    </source>
</reference>
<evidence type="ECO:0000256" key="3">
    <source>
        <dbReference type="ARBA" id="ARBA00022558"/>
    </source>
</evidence>